<comment type="caution">
    <text evidence="2">The sequence shown here is derived from an EMBL/GenBank/DDBJ whole genome shotgun (WGS) entry which is preliminary data.</text>
</comment>
<feature type="compositionally biased region" description="Basic and acidic residues" evidence="1">
    <location>
        <begin position="290"/>
        <end position="306"/>
    </location>
</feature>
<dbReference type="Proteomes" id="UP000093197">
    <property type="component" value="Unassembled WGS sequence"/>
</dbReference>
<evidence type="ECO:0000313" key="2">
    <source>
        <dbReference type="EMBL" id="OCR30491.1"/>
    </source>
</evidence>
<name>A0A853PU50_BACFG</name>
<organism evidence="2 3">
    <name type="scientific">Bacteroides fragilis</name>
    <dbReference type="NCBI Taxonomy" id="817"/>
    <lineage>
        <taxon>Bacteria</taxon>
        <taxon>Pseudomonadati</taxon>
        <taxon>Bacteroidota</taxon>
        <taxon>Bacteroidia</taxon>
        <taxon>Bacteroidales</taxon>
        <taxon>Bacteroidaceae</taxon>
        <taxon>Bacteroides</taxon>
    </lineage>
</organism>
<evidence type="ECO:0000256" key="1">
    <source>
        <dbReference type="SAM" id="MobiDB-lite"/>
    </source>
</evidence>
<evidence type="ECO:0000313" key="3">
    <source>
        <dbReference type="Proteomes" id="UP000093197"/>
    </source>
</evidence>
<accession>A0A853PU50</accession>
<dbReference type="Gene3D" id="2.60.40.1120">
    <property type="entry name" value="Carboxypeptidase-like, regulatory domain"/>
    <property type="match status" value="1"/>
</dbReference>
<proteinExistence type="predicted"/>
<dbReference type="InterPro" id="IPR008969">
    <property type="entry name" value="CarboxyPept-like_regulatory"/>
</dbReference>
<evidence type="ECO:0008006" key="4">
    <source>
        <dbReference type="Google" id="ProtNLM"/>
    </source>
</evidence>
<protein>
    <recommendedName>
        <fullName evidence="4">Carboxypeptidase regulatory-like domain-containing protein</fullName>
    </recommendedName>
</protein>
<gene>
    <name evidence="2" type="ORF">AC094_28400</name>
</gene>
<dbReference type="EMBL" id="LIDT01000030">
    <property type="protein sequence ID" value="OCR30491.1"/>
    <property type="molecule type" value="Genomic_DNA"/>
</dbReference>
<dbReference type="SUPFAM" id="SSF49464">
    <property type="entry name" value="Carboxypeptidase regulatory domain-like"/>
    <property type="match status" value="1"/>
</dbReference>
<feature type="region of interest" description="Disordered" evidence="1">
    <location>
        <begin position="287"/>
        <end position="306"/>
    </location>
</feature>
<sequence>MTKMIMKKSDLFKIGVLLMATTLGTTGCSFGEDEKKPEIVVDPAEKTIEYYIAGKVTEGTTALSGVEVKADEVTATTDAEGAYKLTVDSKKVYTVTFSKEGYMSIDNATATIADNAANRSMVSLSVKLSKKAPEKEVKADAEEEVVVTDKGDSNISQAEAAVIIPPKAIETTTTVSVTPYEEPAAVTTTVTPGNNVETPVAIANIEVETAKEVTLAKPVTLAIINKASEHTTFENVEVYNQKTTTRAGENWNKVADAIYDSETNSYKFTLPAGASLSGKYSMRVKSSKTTGKERIGETNKEEKKSNEGNMTAIPEYKINFEATAGWEYTVSPEKALMNAGVDAADAQGMATTINSAIEAQEGTTGTYKVAHELIAGISGNHILYYLNQAKYCEKTYTFKISGGRTVTITLKFYTGMQITYTNVEASQHSGGKI</sequence>
<dbReference type="PROSITE" id="PS51257">
    <property type="entry name" value="PROKAR_LIPOPROTEIN"/>
    <property type="match status" value="1"/>
</dbReference>
<reference evidence="2 3" key="1">
    <citation type="journal article" date="2016" name="PLoS ONE">
        <title>Genomic Diversity of Enterotoxigenic Strains of Bacteroides fragilis.</title>
        <authorList>
            <person name="Pierce J.V."/>
            <person name="Bernstein H.D."/>
        </authorList>
    </citation>
    <scope>NUCLEOTIDE SEQUENCE [LARGE SCALE GENOMIC DNA]</scope>
    <source>
        <strain evidence="2 3">20793-3</strain>
    </source>
</reference>
<dbReference type="AlphaFoldDB" id="A0A853PU50"/>